<evidence type="ECO:0000256" key="1">
    <source>
        <dbReference type="ARBA" id="ARBA00022679"/>
    </source>
</evidence>
<dbReference type="PROSITE" id="PS51186">
    <property type="entry name" value="GNAT"/>
    <property type="match status" value="1"/>
</dbReference>
<keyword evidence="5" id="KW-1185">Reference proteome</keyword>
<dbReference type="InterPro" id="IPR050832">
    <property type="entry name" value="Bact_Acetyltransf"/>
</dbReference>
<dbReference type="CDD" id="cd04301">
    <property type="entry name" value="NAT_SF"/>
    <property type="match status" value="1"/>
</dbReference>
<dbReference type="Pfam" id="PF00583">
    <property type="entry name" value="Acetyltransf_1"/>
    <property type="match status" value="1"/>
</dbReference>
<name>A0ABN3EEA8_9ACTN</name>
<gene>
    <name evidence="4" type="ORF">GCM10010430_44250</name>
</gene>
<dbReference type="Proteomes" id="UP001500305">
    <property type="component" value="Unassembled WGS sequence"/>
</dbReference>
<evidence type="ECO:0000259" key="3">
    <source>
        <dbReference type="PROSITE" id="PS51186"/>
    </source>
</evidence>
<evidence type="ECO:0000313" key="5">
    <source>
        <dbReference type="Proteomes" id="UP001500305"/>
    </source>
</evidence>
<evidence type="ECO:0000256" key="2">
    <source>
        <dbReference type="ARBA" id="ARBA00023315"/>
    </source>
</evidence>
<sequence length="159" mass="16949">MKHTAPTARLRRALPSDAAELTQLRLVMLASAGVVPPKPWSLECERWFADRLAGDQRFAAFVIDAGVGRLLSCAVGQYTDRMPRPGQGPYVGHIASVATDPGHRRQGHARLVVAAVHNWLTASGCGQINLTASPEAAALYRSLGYANVASPAPLTWSAP</sequence>
<feature type="domain" description="N-acetyltransferase" evidence="3">
    <location>
        <begin position="8"/>
        <end position="159"/>
    </location>
</feature>
<keyword evidence="2" id="KW-0012">Acyltransferase</keyword>
<reference evidence="4 5" key="1">
    <citation type="journal article" date="2019" name="Int. J. Syst. Evol. Microbiol.">
        <title>The Global Catalogue of Microorganisms (GCM) 10K type strain sequencing project: providing services to taxonomists for standard genome sequencing and annotation.</title>
        <authorList>
            <consortium name="The Broad Institute Genomics Platform"/>
            <consortium name="The Broad Institute Genome Sequencing Center for Infectious Disease"/>
            <person name="Wu L."/>
            <person name="Ma J."/>
        </authorList>
    </citation>
    <scope>NUCLEOTIDE SEQUENCE [LARGE SCALE GENOMIC DNA]</scope>
    <source>
        <strain evidence="4 5">JCM 7356</strain>
    </source>
</reference>
<dbReference type="RefSeq" id="WP_344638201.1">
    <property type="nucleotide sequence ID" value="NZ_BAAATR010000020.1"/>
</dbReference>
<dbReference type="PANTHER" id="PTHR43877">
    <property type="entry name" value="AMINOALKYLPHOSPHONATE N-ACETYLTRANSFERASE-RELATED-RELATED"/>
    <property type="match status" value="1"/>
</dbReference>
<dbReference type="Gene3D" id="3.40.630.30">
    <property type="match status" value="1"/>
</dbReference>
<evidence type="ECO:0000313" key="4">
    <source>
        <dbReference type="EMBL" id="GAA2255589.1"/>
    </source>
</evidence>
<dbReference type="EMBL" id="BAAATR010000020">
    <property type="protein sequence ID" value="GAA2255589.1"/>
    <property type="molecule type" value="Genomic_DNA"/>
</dbReference>
<comment type="caution">
    <text evidence="4">The sequence shown here is derived from an EMBL/GenBank/DDBJ whole genome shotgun (WGS) entry which is preliminary data.</text>
</comment>
<dbReference type="SUPFAM" id="SSF55729">
    <property type="entry name" value="Acyl-CoA N-acyltransferases (Nat)"/>
    <property type="match status" value="1"/>
</dbReference>
<protein>
    <recommendedName>
        <fullName evidence="3">N-acetyltransferase domain-containing protein</fullName>
    </recommendedName>
</protein>
<organism evidence="4 5">
    <name type="scientific">Kitasatospora cystarginea</name>
    <dbReference type="NCBI Taxonomy" id="58350"/>
    <lineage>
        <taxon>Bacteria</taxon>
        <taxon>Bacillati</taxon>
        <taxon>Actinomycetota</taxon>
        <taxon>Actinomycetes</taxon>
        <taxon>Kitasatosporales</taxon>
        <taxon>Streptomycetaceae</taxon>
        <taxon>Kitasatospora</taxon>
    </lineage>
</organism>
<dbReference type="InterPro" id="IPR000182">
    <property type="entry name" value="GNAT_dom"/>
</dbReference>
<accession>A0ABN3EEA8</accession>
<dbReference type="InterPro" id="IPR016181">
    <property type="entry name" value="Acyl_CoA_acyltransferase"/>
</dbReference>
<keyword evidence="1" id="KW-0808">Transferase</keyword>
<proteinExistence type="predicted"/>